<dbReference type="SUPFAM" id="SSF51126">
    <property type="entry name" value="Pectin lyase-like"/>
    <property type="match status" value="2"/>
</dbReference>
<evidence type="ECO:0000256" key="7">
    <source>
        <dbReference type="ARBA" id="ARBA00022840"/>
    </source>
</evidence>
<keyword evidence="9 14" id="KW-0472">Membrane</keyword>
<evidence type="ECO:0000256" key="11">
    <source>
        <dbReference type="ARBA" id="ARBA00023170"/>
    </source>
</evidence>
<keyword evidence="2" id="KW-0808">Transferase</keyword>
<keyword evidence="12" id="KW-0325">Glycoprotein</keyword>
<dbReference type="InterPro" id="IPR000719">
    <property type="entry name" value="Prot_kinase_dom"/>
</dbReference>
<evidence type="ECO:0000256" key="13">
    <source>
        <dbReference type="SAM" id="MobiDB-lite"/>
    </source>
</evidence>
<dbReference type="GO" id="GO:0051897">
    <property type="term" value="P:positive regulation of phosphatidylinositol 3-kinase/protein kinase B signal transduction"/>
    <property type="evidence" value="ECO:0007669"/>
    <property type="project" value="TreeGrafter"/>
</dbReference>
<dbReference type="GO" id="GO:0005886">
    <property type="term" value="C:plasma membrane"/>
    <property type="evidence" value="ECO:0007669"/>
    <property type="project" value="TreeGrafter"/>
</dbReference>
<evidence type="ECO:0000313" key="18">
    <source>
        <dbReference type="Proteomes" id="UP000008743"/>
    </source>
</evidence>
<evidence type="ECO:0000256" key="10">
    <source>
        <dbReference type="ARBA" id="ARBA00023137"/>
    </source>
</evidence>
<dbReference type="Proteomes" id="UP000008743">
    <property type="component" value="Unassembled WGS sequence"/>
</dbReference>
<dbReference type="SMART" id="SM00219">
    <property type="entry name" value="TyrKc"/>
    <property type="match status" value="1"/>
</dbReference>
<dbReference type="InterPro" id="IPR001245">
    <property type="entry name" value="Ser-Thr/Tyr_kinase_cat_dom"/>
</dbReference>
<keyword evidence="6 17" id="KW-0418">Kinase</keyword>
<reference evidence="18" key="1">
    <citation type="submission" date="2011-02" db="EMBL/GenBank/DDBJ databases">
        <title>The Genome Sequence of Capsaspora owczarzaki ATCC 30864.</title>
        <authorList>
            <person name="Russ C."/>
            <person name="Cuomo C."/>
            <person name="Burger G."/>
            <person name="Gray M.W."/>
            <person name="Holland P.W.H."/>
            <person name="King N."/>
            <person name="Lang F.B.F."/>
            <person name="Roger A.J."/>
            <person name="Ruiz-Trillo I."/>
            <person name="Young S.K."/>
            <person name="Zeng Q."/>
            <person name="Gargeya S."/>
            <person name="Alvarado L."/>
            <person name="Berlin A."/>
            <person name="Chapman S.B."/>
            <person name="Chen Z."/>
            <person name="Freedman E."/>
            <person name="Gellesch M."/>
            <person name="Goldberg J."/>
            <person name="Griggs A."/>
            <person name="Gujja S."/>
            <person name="Heilman E."/>
            <person name="Heiman D."/>
            <person name="Howarth C."/>
            <person name="Mehta T."/>
            <person name="Neiman D."/>
            <person name="Pearson M."/>
            <person name="Roberts A."/>
            <person name="Saif S."/>
            <person name="Shea T."/>
            <person name="Shenoy N."/>
            <person name="Sisk P."/>
            <person name="Stolte C."/>
            <person name="Sykes S."/>
            <person name="White J."/>
            <person name="Yandava C."/>
            <person name="Haas B."/>
            <person name="Nusbaum C."/>
            <person name="Birren B."/>
        </authorList>
    </citation>
    <scope>NUCLEOTIDE SEQUENCE</scope>
    <source>
        <strain evidence="18">ATCC 30864</strain>
    </source>
</reference>
<keyword evidence="10" id="KW-0829">Tyrosine-protein kinase</keyword>
<feature type="transmembrane region" description="Helical" evidence="14">
    <location>
        <begin position="657"/>
        <end position="679"/>
    </location>
</feature>
<dbReference type="Gene3D" id="3.30.200.20">
    <property type="entry name" value="Phosphorylase Kinase, domain 1"/>
    <property type="match status" value="1"/>
</dbReference>
<dbReference type="eggNOG" id="KOG1026">
    <property type="taxonomic scope" value="Eukaryota"/>
</dbReference>
<dbReference type="CDD" id="cd00192">
    <property type="entry name" value="PTKc"/>
    <property type="match status" value="1"/>
</dbReference>
<evidence type="ECO:0000313" key="17">
    <source>
        <dbReference type="EMBL" id="KJE94123.1"/>
    </source>
</evidence>
<protein>
    <submittedName>
        <fullName evidence="17">TKL protein kinase</fullName>
    </submittedName>
</protein>
<dbReference type="SMART" id="SM00710">
    <property type="entry name" value="PbH1"/>
    <property type="match status" value="6"/>
</dbReference>
<keyword evidence="18" id="KW-1185">Reference proteome</keyword>
<dbReference type="InParanoid" id="A0A0D2WS14"/>
<dbReference type="GO" id="GO:0004714">
    <property type="term" value="F:transmembrane receptor protein tyrosine kinase activity"/>
    <property type="evidence" value="ECO:0007669"/>
    <property type="project" value="TreeGrafter"/>
</dbReference>
<dbReference type="InterPro" id="IPR012334">
    <property type="entry name" value="Pectin_lyas_fold"/>
</dbReference>
<dbReference type="Gene3D" id="1.10.510.10">
    <property type="entry name" value="Transferase(Phosphotransferase) domain 1"/>
    <property type="match status" value="1"/>
</dbReference>
<dbReference type="RefSeq" id="XP_004347562.1">
    <property type="nucleotide sequence ID" value="XM_004347512.2"/>
</dbReference>
<keyword evidence="7" id="KW-0067">ATP-binding</keyword>
<organism evidence="17 18">
    <name type="scientific">Capsaspora owczarzaki (strain ATCC 30864)</name>
    <dbReference type="NCBI Taxonomy" id="595528"/>
    <lineage>
        <taxon>Eukaryota</taxon>
        <taxon>Filasterea</taxon>
        <taxon>Capsaspora</taxon>
    </lineage>
</organism>
<evidence type="ECO:0000256" key="6">
    <source>
        <dbReference type="ARBA" id="ARBA00022777"/>
    </source>
</evidence>
<dbReference type="PANTHER" id="PTHR24416">
    <property type="entry name" value="TYROSINE-PROTEIN KINASE RECEPTOR"/>
    <property type="match status" value="1"/>
</dbReference>
<dbReference type="AlphaFoldDB" id="A0A0D2WS14"/>
<dbReference type="PANTHER" id="PTHR24416:SF349">
    <property type="entry name" value="TYROSINE-PROTEIN KINASE RYK"/>
    <property type="match status" value="1"/>
</dbReference>
<evidence type="ECO:0000256" key="12">
    <source>
        <dbReference type="ARBA" id="ARBA00023180"/>
    </source>
</evidence>
<keyword evidence="3 14" id="KW-0812">Transmembrane</keyword>
<keyword evidence="8 14" id="KW-1133">Transmembrane helix</keyword>
<dbReference type="FunFam" id="1.10.510.10:FF:000554">
    <property type="entry name" value="Predicted protein"/>
    <property type="match status" value="1"/>
</dbReference>
<feature type="signal peptide" evidence="15">
    <location>
        <begin position="1"/>
        <end position="19"/>
    </location>
</feature>
<sequence length="1062" mass="111088">MRPLGLLLWLAWLAGVAIAPAIAQACSNTGGVADVAAIQALLNNAAMTTICLPAQTYSITTVLTVSRSVNIVGTNTVFNLGASTARFITISANLPLVSISGIRFNAQSSTYSFESKGRVMYVDSGTRLVWRNSVVLDALMYYGGALYLNTGASVEGTGLSFTGCGGVSGYAAYWYGGVAYLMTTASFSCTGCNFQDGYLAGASSLGAVFYLASPSYVRLYNSTITGNQGSNNAGVAYLENDSVFEAFNSTITGNRVDPMGGGEGFGGVLYAVDRADIWFQDCTVTSNLAAATGGVIYAGVSANITILRSTFTSNKATNADAGILFVGNGAGIIIDSSTFTSNTAGTDAGVIRTGTTAQITVTSSTFSQNSASRAGGVFLLEGTNSAVVAYDTLFDSNQAISGGVLDMISSNTLRASFFRCNFTANMLSSESGTGGTVFRVRNNQIVVVDTTLTGNVRASITNNVGMIQVDSTGRVGVVNSQLSGNSGTKQFDALLASATLLTLGANIAPSGTTMINEPNLAAYCIDCQAIAPFLCTAVPACAFVSSSRVMTPTSLLSSATPSSATPSSATPSVTPSSATPSSATPSSATPSVTPSSATPSVTPSSAPPSVAPSSATPLSATWELSISVASTAAASTASAVSSIAHFSVGSQASSSTAAIAGAVASVAVVAIIAVVLIVLRRRRSHRSSVARPKDSAKDSTGPIYQEAVEMTISPLPHANRSHKEDDSSVYDVVGQQKSDPVYAASSIPSTEVVYDDASVYAVGSNSRRIRDGLTIVKHLASGNFGDVALGQVPFNVLPSRAQNLLGPATPETVQVAVKSLKSDVDEKSRKDFESEAKLMAPFVHPNVVRLLAALVESEPNLLLLEFVQYGDLRTLLRKSKVHSLWWTQNEQIHAIRQIALGMEYLGTLHFVHRDLAARNCLVGQGMVVKIADFGLTRELDNGADYYRIQTRGKLPAKWMAPETLNFRKFSSMSDVWSFGVTAWECSSYGATPYGEMDGRETLAHVEAGGRLPMPDTCVPELYNMMMSCWNVMPDFRPSFSQLAKGLTSLQDGSTVREIGAML</sequence>
<dbReference type="GO" id="GO:0043235">
    <property type="term" value="C:receptor complex"/>
    <property type="evidence" value="ECO:0007669"/>
    <property type="project" value="TreeGrafter"/>
</dbReference>
<evidence type="ECO:0000256" key="14">
    <source>
        <dbReference type="SAM" id="Phobius"/>
    </source>
</evidence>
<feature type="compositionally biased region" description="Low complexity" evidence="13">
    <location>
        <begin position="555"/>
        <end position="604"/>
    </location>
</feature>
<dbReference type="PhylomeDB" id="A0A0D2WS14"/>
<evidence type="ECO:0000256" key="15">
    <source>
        <dbReference type="SAM" id="SignalP"/>
    </source>
</evidence>
<dbReference type="SUPFAM" id="SSF56112">
    <property type="entry name" value="Protein kinase-like (PK-like)"/>
    <property type="match status" value="1"/>
</dbReference>
<evidence type="ECO:0000256" key="5">
    <source>
        <dbReference type="ARBA" id="ARBA00022741"/>
    </source>
</evidence>
<dbReference type="InterPro" id="IPR006626">
    <property type="entry name" value="PbH1"/>
</dbReference>
<feature type="chain" id="PRO_5002266541" evidence="15">
    <location>
        <begin position="20"/>
        <end position="1062"/>
    </location>
</feature>
<dbReference type="PROSITE" id="PS51257">
    <property type="entry name" value="PROKAR_LIPOPROTEIN"/>
    <property type="match status" value="1"/>
</dbReference>
<keyword evidence="4 15" id="KW-0732">Signal</keyword>
<dbReference type="InterPro" id="IPR008266">
    <property type="entry name" value="Tyr_kinase_AS"/>
</dbReference>
<dbReference type="PRINTS" id="PR00109">
    <property type="entry name" value="TYRKINASE"/>
</dbReference>
<accession>A0A0D2WS14</accession>
<keyword evidence="11" id="KW-0675">Receptor</keyword>
<feature type="region of interest" description="Disordered" evidence="13">
    <location>
        <begin position="555"/>
        <end position="613"/>
    </location>
</feature>
<dbReference type="PROSITE" id="PS50011">
    <property type="entry name" value="PROTEIN_KINASE_DOM"/>
    <property type="match status" value="1"/>
</dbReference>
<dbReference type="Gene3D" id="2.160.20.10">
    <property type="entry name" value="Single-stranded right-handed beta-helix, Pectin lyase-like"/>
    <property type="match status" value="1"/>
</dbReference>
<dbReference type="Pfam" id="PF07714">
    <property type="entry name" value="PK_Tyr_Ser-Thr"/>
    <property type="match status" value="1"/>
</dbReference>
<dbReference type="GO" id="GO:0005524">
    <property type="term" value="F:ATP binding"/>
    <property type="evidence" value="ECO:0007669"/>
    <property type="project" value="UniProtKB-KW"/>
</dbReference>
<gene>
    <name evidence="17" type="ORF">CAOG_004811</name>
</gene>
<evidence type="ECO:0000256" key="4">
    <source>
        <dbReference type="ARBA" id="ARBA00022729"/>
    </source>
</evidence>
<comment type="subcellular location">
    <subcellularLocation>
        <location evidence="1">Membrane</location>
        <topology evidence="1">Single-pass membrane protein</topology>
    </subcellularLocation>
</comment>
<evidence type="ECO:0000256" key="3">
    <source>
        <dbReference type="ARBA" id="ARBA00022692"/>
    </source>
</evidence>
<evidence type="ECO:0000256" key="9">
    <source>
        <dbReference type="ARBA" id="ARBA00023136"/>
    </source>
</evidence>
<dbReference type="EMBL" id="KE346366">
    <property type="protein sequence ID" value="KJE94123.1"/>
    <property type="molecule type" value="Genomic_DNA"/>
</dbReference>
<dbReference type="PROSITE" id="PS00109">
    <property type="entry name" value="PROTEIN_KINASE_TYR"/>
    <property type="match status" value="1"/>
</dbReference>
<feature type="domain" description="Protein kinase" evidence="16">
    <location>
        <begin position="773"/>
        <end position="1049"/>
    </location>
</feature>
<dbReference type="GO" id="GO:0007169">
    <property type="term" value="P:cell surface receptor protein tyrosine kinase signaling pathway"/>
    <property type="evidence" value="ECO:0007669"/>
    <property type="project" value="TreeGrafter"/>
</dbReference>
<proteinExistence type="predicted"/>
<dbReference type="InterPro" id="IPR020635">
    <property type="entry name" value="Tyr_kinase_cat_dom"/>
</dbReference>
<evidence type="ECO:0000256" key="1">
    <source>
        <dbReference type="ARBA" id="ARBA00004167"/>
    </source>
</evidence>
<name>A0A0D2WS14_CAPO3</name>
<evidence type="ECO:0000259" key="16">
    <source>
        <dbReference type="PROSITE" id="PS50011"/>
    </source>
</evidence>
<dbReference type="InterPro" id="IPR011050">
    <property type="entry name" value="Pectin_lyase_fold/virulence"/>
</dbReference>
<evidence type="ECO:0000256" key="2">
    <source>
        <dbReference type="ARBA" id="ARBA00022679"/>
    </source>
</evidence>
<dbReference type="InterPro" id="IPR011009">
    <property type="entry name" value="Kinase-like_dom_sf"/>
</dbReference>
<dbReference type="STRING" id="595528.A0A0D2WS14"/>
<evidence type="ECO:0000256" key="8">
    <source>
        <dbReference type="ARBA" id="ARBA00022989"/>
    </source>
</evidence>
<dbReference type="InterPro" id="IPR050122">
    <property type="entry name" value="RTK"/>
</dbReference>
<keyword evidence="5" id="KW-0547">Nucleotide-binding</keyword>